<keyword evidence="2" id="KW-1185">Reference proteome</keyword>
<dbReference type="Proteomes" id="UP000515124">
    <property type="component" value="Unplaced"/>
</dbReference>
<dbReference type="AlphaFoldDB" id="A0A6P5S512"/>
<accession>A0A6P5S512</accession>
<evidence type="ECO:0000256" key="1">
    <source>
        <dbReference type="SAM" id="Coils"/>
    </source>
</evidence>
<dbReference type="GeneID" id="110754063"/>
<evidence type="ECO:0000313" key="2">
    <source>
        <dbReference type="Proteomes" id="UP000515124"/>
    </source>
</evidence>
<protein>
    <submittedName>
        <fullName evidence="3">Uncharacterized protein LOC110754063</fullName>
    </submittedName>
</protein>
<reference evidence="3" key="1">
    <citation type="submission" date="2025-08" db="UniProtKB">
        <authorList>
            <consortium name="RefSeq"/>
        </authorList>
    </citation>
    <scope>IDENTIFICATION</scope>
</reference>
<sequence length="207" mass="24388">MKIEQAQSWLLSFDLQDVVAHNPTFSVDCTFFIYSFCNFIYRTAFKTPIGMSPFRLVYGKACHLPVELEHKAYWAIKQLNFDYQVAGQKRKFQLNELDELRNEAYENAKIYKEKTKRFHDSTILRKEFHPGQKVLLFNSKLKLFPGKLKSRWYGPYFVVQVFPHEAVEIQNIQNGNTFKVNGHRLKPYLDAPYDLVKDAINLQDPII</sequence>
<evidence type="ECO:0000313" key="3">
    <source>
        <dbReference type="RefSeq" id="XP_021810754.1"/>
    </source>
</evidence>
<feature type="coiled-coil region" evidence="1">
    <location>
        <begin position="83"/>
        <end position="114"/>
    </location>
</feature>
<keyword evidence="1" id="KW-0175">Coiled coil</keyword>
<name>A0A6P5S512_PRUAV</name>
<dbReference type="InterPro" id="IPR052160">
    <property type="entry name" value="Gypsy_RT_Integrase-like"/>
</dbReference>
<dbReference type="KEGG" id="pavi:110754063"/>
<gene>
    <name evidence="3" type="primary">LOC110754063</name>
</gene>
<organism evidence="2 3">
    <name type="scientific">Prunus avium</name>
    <name type="common">Cherry</name>
    <name type="synonym">Cerasus avium</name>
    <dbReference type="NCBI Taxonomy" id="42229"/>
    <lineage>
        <taxon>Eukaryota</taxon>
        <taxon>Viridiplantae</taxon>
        <taxon>Streptophyta</taxon>
        <taxon>Embryophyta</taxon>
        <taxon>Tracheophyta</taxon>
        <taxon>Spermatophyta</taxon>
        <taxon>Magnoliopsida</taxon>
        <taxon>eudicotyledons</taxon>
        <taxon>Gunneridae</taxon>
        <taxon>Pentapetalae</taxon>
        <taxon>rosids</taxon>
        <taxon>fabids</taxon>
        <taxon>Rosales</taxon>
        <taxon>Rosaceae</taxon>
        <taxon>Amygdaloideae</taxon>
        <taxon>Amygdaleae</taxon>
        <taxon>Prunus</taxon>
    </lineage>
</organism>
<proteinExistence type="predicted"/>
<dbReference type="PANTHER" id="PTHR47266">
    <property type="entry name" value="ENDONUCLEASE-RELATED"/>
    <property type="match status" value="1"/>
</dbReference>
<dbReference type="RefSeq" id="XP_021810754.1">
    <property type="nucleotide sequence ID" value="XM_021955062.1"/>
</dbReference>